<name>A0A543G5S4_9FLAO</name>
<comment type="caution">
    <text evidence="1">The sequence shown here is derived from an EMBL/GenBank/DDBJ whole genome shotgun (WGS) entry which is preliminary data.</text>
</comment>
<proteinExistence type="predicted"/>
<evidence type="ECO:0000313" key="2">
    <source>
        <dbReference type="Proteomes" id="UP000320773"/>
    </source>
</evidence>
<accession>A0A543G5S4</accession>
<protein>
    <submittedName>
        <fullName evidence="1">Uncharacterized protein</fullName>
    </submittedName>
</protein>
<dbReference type="Proteomes" id="UP000320773">
    <property type="component" value="Unassembled WGS sequence"/>
</dbReference>
<dbReference type="EMBL" id="VFPJ01000001">
    <property type="protein sequence ID" value="TQM41427.1"/>
    <property type="molecule type" value="Genomic_DNA"/>
</dbReference>
<reference evidence="1 2" key="1">
    <citation type="submission" date="2019-06" db="EMBL/GenBank/DDBJ databases">
        <title>Genomic Encyclopedia of Archaeal and Bacterial Type Strains, Phase II (KMG-II): from individual species to whole genera.</title>
        <authorList>
            <person name="Goeker M."/>
        </authorList>
    </citation>
    <scope>NUCLEOTIDE SEQUENCE [LARGE SCALE GENOMIC DNA]</scope>
    <source>
        <strain evidence="1 2">DSM 24789</strain>
    </source>
</reference>
<organism evidence="1 2">
    <name type="scientific">Flavobacterium branchiophilum</name>
    <dbReference type="NCBI Taxonomy" id="55197"/>
    <lineage>
        <taxon>Bacteria</taxon>
        <taxon>Pseudomonadati</taxon>
        <taxon>Bacteroidota</taxon>
        <taxon>Flavobacteriia</taxon>
        <taxon>Flavobacteriales</taxon>
        <taxon>Flavobacteriaceae</taxon>
        <taxon>Flavobacterium</taxon>
    </lineage>
</organism>
<dbReference type="AlphaFoldDB" id="A0A543G5S4"/>
<evidence type="ECO:0000313" key="1">
    <source>
        <dbReference type="EMBL" id="TQM41427.1"/>
    </source>
</evidence>
<sequence length="36" mass="4033">MYLCAKKKMSRVALKVKNYSSDELKALLTQVAARAC</sequence>
<gene>
    <name evidence="1" type="ORF">BC670_2390</name>
</gene>